<organism evidence="1 2">
    <name type="scientific">Pyropia yezoensis</name>
    <name type="common">Susabi-nori</name>
    <name type="synonym">Porphyra yezoensis</name>
    <dbReference type="NCBI Taxonomy" id="2788"/>
    <lineage>
        <taxon>Eukaryota</taxon>
        <taxon>Rhodophyta</taxon>
        <taxon>Bangiophyceae</taxon>
        <taxon>Bangiales</taxon>
        <taxon>Bangiaceae</taxon>
        <taxon>Pyropia</taxon>
    </lineage>
</organism>
<name>A0ACC3BQ74_PYRYE</name>
<comment type="caution">
    <text evidence="1">The sequence shown here is derived from an EMBL/GenBank/DDBJ whole genome shotgun (WGS) entry which is preliminary data.</text>
</comment>
<sequence length="348" mass="34645">MMGVTRTPYLGGAFDARRYECPRLVPYGSGGGHHHPAAASATTLPPLLPPLDRGVLVWDVRGRPSPPPPASAAAASAAPTAVAAPTAATAASSRCGSPSRRASPEPPASAVTSAHASPLAGPSSPAACAAPTVTVAAAAAAAAPSSRPWSAAAAVAQPGRWAPSPASRSRGSGVRKPRAPKPKVAGQSRYWTPSEHRLFVEALSLYGTKDLKAIAAHVATRNQTQVRTHAQKWSMRLVREAKRACLGRADMQALVEAATVAAAAAAAASTGGAAGSSSSPVSRPTADAGRRPFCGGGGGEVRGGVPDSGGGEVDVDCIGSKCSVPAQCGMALLCLVGQDTMPAAAAVE</sequence>
<reference evidence="1" key="1">
    <citation type="submission" date="2019-11" db="EMBL/GenBank/DDBJ databases">
        <title>Nori genome reveals adaptations in red seaweeds to the harsh intertidal environment.</title>
        <authorList>
            <person name="Wang D."/>
            <person name="Mao Y."/>
        </authorList>
    </citation>
    <scope>NUCLEOTIDE SEQUENCE</scope>
    <source>
        <tissue evidence="1">Gametophyte</tissue>
    </source>
</reference>
<gene>
    <name evidence="1" type="ORF">I4F81_002220</name>
</gene>
<evidence type="ECO:0000313" key="2">
    <source>
        <dbReference type="Proteomes" id="UP000798662"/>
    </source>
</evidence>
<protein>
    <submittedName>
        <fullName evidence="1">Uncharacterized protein</fullName>
    </submittedName>
</protein>
<dbReference type="EMBL" id="CM020618">
    <property type="protein sequence ID" value="KAK1859626.1"/>
    <property type="molecule type" value="Genomic_DNA"/>
</dbReference>
<evidence type="ECO:0000313" key="1">
    <source>
        <dbReference type="EMBL" id="KAK1859626.1"/>
    </source>
</evidence>
<dbReference type="Proteomes" id="UP000798662">
    <property type="component" value="Chromosome 1"/>
</dbReference>
<proteinExistence type="predicted"/>
<keyword evidence="2" id="KW-1185">Reference proteome</keyword>
<accession>A0ACC3BQ74</accession>